<name>A0A848LA76_9ACTN</name>
<feature type="non-terminal residue" evidence="1">
    <location>
        <position position="85"/>
    </location>
</feature>
<evidence type="ECO:0000313" key="1">
    <source>
        <dbReference type="EMBL" id="NMO05351.1"/>
    </source>
</evidence>
<sequence length="85" mass="9494">RIRDCYSLFPGNPHSAFGCDLDHATEYNHHTPTAGGQTEPANLGAKDRYAHNRKTHGTWTDDLHTTDDGHVIPIYITPERIVIEG</sequence>
<protein>
    <submittedName>
        <fullName evidence="1">HNH endonuclease</fullName>
    </submittedName>
</protein>
<dbReference type="Proteomes" id="UP000550729">
    <property type="component" value="Unassembled WGS sequence"/>
</dbReference>
<proteinExistence type="predicted"/>
<gene>
    <name evidence="1" type="ORF">HH308_29470</name>
</gene>
<accession>A0A848LA76</accession>
<dbReference type="GO" id="GO:0004519">
    <property type="term" value="F:endonuclease activity"/>
    <property type="evidence" value="ECO:0007669"/>
    <property type="project" value="UniProtKB-KW"/>
</dbReference>
<evidence type="ECO:0000313" key="2">
    <source>
        <dbReference type="Proteomes" id="UP000550729"/>
    </source>
</evidence>
<comment type="caution">
    <text evidence="1">The sequence shown here is derived from an EMBL/GenBank/DDBJ whole genome shotgun (WGS) entry which is preliminary data.</text>
</comment>
<dbReference type="EMBL" id="JABBNB010000127">
    <property type="protein sequence ID" value="NMO05351.1"/>
    <property type="molecule type" value="Genomic_DNA"/>
</dbReference>
<dbReference type="AlphaFoldDB" id="A0A848LA76"/>
<keyword evidence="1" id="KW-0378">Hydrolase</keyword>
<feature type="non-terminal residue" evidence="1">
    <location>
        <position position="1"/>
    </location>
</feature>
<reference evidence="1 2" key="1">
    <citation type="submission" date="2020-04" db="EMBL/GenBank/DDBJ databases">
        <title>Gordonia sp. nov. TBRC 11910.</title>
        <authorList>
            <person name="Suriyachadkun C."/>
        </authorList>
    </citation>
    <scope>NUCLEOTIDE SEQUENCE [LARGE SCALE GENOMIC DNA]</scope>
    <source>
        <strain evidence="1 2">TBRC 11910</strain>
    </source>
</reference>
<organism evidence="1 2">
    <name type="scientific">Gordonia asplenii</name>
    <dbReference type="NCBI Taxonomy" id="2725283"/>
    <lineage>
        <taxon>Bacteria</taxon>
        <taxon>Bacillati</taxon>
        <taxon>Actinomycetota</taxon>
        <taxon>Actinomycetes</taxon>
        <taxon>Mycobacteriales</taxon>
        <taxon>Gordoniaceae</taxon>
        <taxon>Gordonia</taxon>
    </lineage>
</organism>
<keyword evidence="1" id="KW-0255">Endonuclease</keyword>
<keyword evidence="1" id="KW-0540">Nuclease</keyword>
<keyword evidence="2" id="KW-1185">Reference proteome</keyword>